<dbReference type="PROSITE" id="PS50987">
    <property type="entry name" value="HTH_ARSR_2"/>
    <property type="match status" value="1"/>
</dbReference>
<dbReference type="RefSeq" id="WP_124937546.1">
    <property type="nucleotide sequence ID" value="NZ_RJVQ01000005.1"/>
</dbReference>
<proteinExistence type="predicted"/>
<evidence type="ECO:0000313" key="5">
    <source>
        <dbReference type="EMBL" id="RQW62552.1"/>
    </source>
</evidence>
<dbReference type="InterPro" id="IPR036388">
    <property type="entry name" value="WH-like_DNA-bd_sf"/>
</dbReference>
<dbReference type="GO" id="GO:0003700">
    <property type="term" value="F:DNA-binding transcription factor activity"/>
    <property type="evidence" value="ECO:0007669"/>
    <property type="project" value="InterPro"/>
</dbReference>
<dbReference type="OrthoDB" id="9796124at2"/>
<dbReference type="GO" id="GO:0003677">
    <property type="term" value="F:DNA binding"/>
    <property type="evidence" value="ECO:0007669"/>
    <property type="project" value="UniProtKB-KW"/>
</dbReference>
<dbReference type="NCBIfam" id="NF033788">
    <property type="entry name" value="HTH_metalloreg"/>
    <property type="match status" value="1"/>
</dbReference>
<keyword evidence="3" id="KW-0804">Transcription</keyword>
<keyword evidence="1" id="KW-0805">Transcription regulation</keyword>
<gene>
    <name evidence="5" type="ORF">EES38_12560</name>
</gene>
<dbReference type="InterPro" id="IPR036390">
    <property type="entry name" value="WH_DNA-bd_sf"/>
</dbReference>
<accession>A0A3N9U002</accession>
<dbReference type="AlphaFoldDB" id="A0A3N9U002"/>
<sequence>MAKRDVDMKKMKENAQEVSELLKILSHPERLMVLCQLTQGEMGAGLLQEKSTLSPSAFSQHLSVLRKHDLVVVRKEAQQVFYSLASNKAAQVISSLQGIFCK</sequence>
<comment type="caution">
    <text evidence="5">The sequence shown here is derived from an EMBL/GenBank/DDBJ whole genome shotgun (WGS) entry which is preliminary data.</text>
</comment>
<organism evidence="5 6">
    <name type="scientific">Vibrio viridaestus</name>
    <dbReference type="NCBI Taxonomy" id="2487322"/>
    <lineage>
        <taxon>Bacteria</taxon>
        <taxon>Pseudomonadati</taxon>
        <taxon>Pseudomonadota</taxon>
        <taxon>Gammaproteobacteria</taxon>
        <taxon>Vibrionales</taxon>
        <taxon>Vibrionaceae</taxon>
        <taxon>Vibrio</taxon>
    </lineage>
</organism>
<keyword evidence="2" id="KW-0238">DNA-binding</keyword>
<evidence type="ECO:0000256" key="3">
    <source>
        <dbReference type="ARBA" id="ARBA00023163"/>
    </source>
</evidence>
<protein>
    <submittedName>
        <fullName evidence="5">Transcriptional regulator</fullName>
    </submittedName>
</protein>
<evidence type="ECO:0000256" key="2">
    <source>
        <dbReference type="ARBA" id="ARBA00023125"/>
    </source>
</evidence>
<dbReference type="SMART" id="SM00418">
    <property type="entry name" value="HTH_ARSR"/>
    <property type="match status" value="1"/>
</dbReference>
<dbReference type="CDD" id="cd00090">
    <property type="entry name" value="HTH_ARSR"/>
    <property type="match status" value="1"/>
</dbReference>
<reference evidence="5 6" key="1">
    <citation type="submission" date="2018-11" db="EMBL/GenBank/DDBJ databases">
        <title>Vibrio LJC006 sp. nov., isolated from seawater during the bloom of the enteromorpha.</title>
        <authorList>
            <person name="Liang J."/>
        </authorList>
    </citation>
    <scope>NUCLEOTIDE SEQUENCE [LARGE SCALE GENOMIC DNA]</scope>
    <source>
        <strain evidence="5 6">LJC006</strain>
    </source>
</reference>
<evidence type="ECO:0000256" key="1">
    <source>
        <dbReference type="ARBA" id="ARBA00023015"/>
    </source>
</evidence>
<dbReference type="InterPro" id="IPR001845">
    <property type="entry name" value="HTH_ArsR_DNA-bd_dom"/>
</dbReference>
<evidence type="ECO:0000313" key="6">
    <source>
        <dbReference type="Proteomes" id="UP000281112"/>
    </source>
</evidence>
<dbReference type="Proteomes" id="UP000281112">
    <property type="component" value="Unassembled WGS sequence"/>
</dbReference>
<name>A0A3N9U002_9VIBR</name>
<dbReference type="PANTHER" id="PTHR43132:SF2">
    <property type="entry name" value="ARSENICAL RESISTANCE OPERON REPRESSOR ARSR-RELATED"/>
    <property type="match status" value="1"/>
</dbReference>
<dbReference type="InterPro" id="IPR011991">
    <property type="entry name" value="ArsR-like_HTH"/>
</dbReference>
<dbReference type="InterPro" id="IPR051011">
    <property type="entry name" value="Metal_resp_trans_reg"/>
</dbReference>
<dbReference type="Pfam" id="PF01022">
    <property type="entry name" value="HTH_5"/>
    <property type="match status" value="1"/>
</dbReference>
<evidence type="ECO:0000259" key="4">
    <source>
        <dbReference type="PROSITE" id="PS50987"/>
    </source>
</evidence>
<dbReference type="PRINTS" id="PR00778">
    <property type="entry name" value="HTHARSR"/>
</dbReference>
<feature type="domain" description="HTH arsR-type" evidence="4">
    <location>
        <begin position="10"/>
        <end position="102"/>
    </location>
</feature>
<dbReference type="SUPFAM" id="SSF46785">
    <property type="entry name" value="Winged helix' DNA-binding domain"/>
    <property type="match status" value="1"/>
</dbReference>
<dbReference type="PANTHER" id="PTHR43132">
    <property type="entry name" value="ARSENICAL RESISTANCE OPERON REPRESSOR ARSR-RELATED"/>
    <property type="match status" value="1"/>
</dbReference>
<dbReference type="Gene3D" id="1.10.10.10">
    <property type="entry name" value="Winged helix-like DNA-binding domain superfamily/Winged helix DNA-binding domain"/>
    <property type="match status" value="1"/>
</dbReference>
<dbReference type="EMBL" id="RJVQ01000005">
    <property type="protein sequence ID" value="RQW62552.1"/>
    <property type="molecule type" value="Genomic_DNA"/>
</dbReference>
<keyword evidence="6" id="KW-1185">Reference proteome</keyword>